<dbReference type="SUPFAM" id="SSF49313">
    <property type="entry name" value="Cadherin-like"/>
    <property type="match status" value="3"/>
</dbReference>
<dbReference type="InterPro" id="IPR011042">
    <property type="entry name" value="6-blade_b-propeller_TolB-like"/>
</dbReference>
<sequence>MRKIKQLVIIAGAIVIFSCKKDDDQSISNTAPEIEAQSFNASEAAKDTDKFGQIVAADLEGDTLHFSLTENSNGLFAVSATGSLSLAAGKKLDYETAKSHSITVEVSDGEATSAAKMTINVIDVDENTAPVLTAQTFTASEDINGTTIIGVVVATDAEGDDLQYAIVSNEDDLFEISSTGELSLISGKQLDYETKATYTLTVSVSDGVLTISNDVTITISNVNEAPIWDDSSIIDDAAEDIDDTVVFAFIKATDPEGDALTFSLTNDANGLFEIGSTNGEISLAAGKSLDYETATSHTITVAVSDGVLSNSEDIRIDVIDVADTMIVSTLAGSSRGFADGTGANAQFYLPSGTAVDTQGNVYVTDTSNHRIRKITPDGTTTTFAGSTYGFADGTGTNARFADPYGITIDAQGNLYVTERRNHKIRKITPAGVVTTLAGSTQGFADDVGTDAQFSDPQGITIDSQGNLYVADRGNHKIRRITQGGVVTTLAGSTEGFADGTGANAQFGDPVGIAIDGLQTLYVADSGNNRIRKISISFQVGGNSTIGTVVVSTLAGSTRGASDGTGTNAQFSAPNGIAVDTQGDIYVADRNNHTIRKVTPTGEVTTLTGGPSGYVDGTTADARFSSPSGIAVDTQGNVYISDMGNDKIRKITM</sequence>
<dbReference type="Gene3D" id="2.120.10.30">
    <property type="entry name" value="TolB, C-terminal domain"/>
    <property type="match status" value="3"/>
</dbReference>
<keyword evidence="5" id="KW-1185">Reference proteome</keyword>
<evidence type="ECO:0000256" key="1">
    <source>
        <dbReference type="ARBA" id="ARBA00022737"/>
    </source>
</evidence>
<dbReference type="InterPro" id="IPR015919">
    <property type="entry name" value="Cadherin-like_sf"/>
</dbReference>
<feature type="domain" description="Cadherin" evidence="3">
    <location>
        <begin position="33"/>
        <end position="132"/>
    </location>
</feature>
<dbReference type="RefSeq" id="WP_378258567.1">
    <property type="nucleotide sequence ID" value="NZ_JBHSJV010000001.1"/>
</dbReference>
<feature type="domain" description="Cadherin" evidence="3">
    <location>
        <begin position="131"/>
        <end position="228"/>
    </location>
</feature>
<protein>
    <submittedName>
        <fullName evidence="4">Cadherin domain-containing protein</fullName>
    </submittedName>
</protein>
<dbReference type="InterPro" id="IPR002126">
    <property type="entry name" value="Cadherin-like_dom"/>
</dbReference>
<keyword evidence="1" id="KW-0677">Repeat</keyword>
<gene>
    <name evidence="4" type="ORF">ACFSTE_13795</name>
</gene>
<dbReference type="PROSITE" id="PS51125">
    <property type="entry name" value="NHL"/>
    <property type="match status" value="3"/>
</dbReference>
<feature type="repeat" description="NHL" evidence="2">
    <location>
        <begin position="565"/>
        <end position="600"/>
    </location>
</feature>
<dbReference type="Gene3D" id="2.60.40.60">
    <property type="entry name" value="Cadherins"/>
    <property type="match status" value="3"/>
</dbReference>
<dbReference type="PANTHER" id="PTHR13833:SF71">
    <property type="entry name" value="NHL DOMAIN-CONTAINING PROTEIN"/>
    <property type="match status" value="1"/>
</dbReference>
<dbReference type="SMART" id="SM00112">
    <property type="entry name" value="CA"/>
    <property type="match status" value="3"/>
</dbReference>
<dbReference type="CDD" id="cd14953">
    <property type="entry name" value="NHL_like_1"/>
    <property type="match status" value="1"/>
</dbReference>
<evidence type="ECO:0000313" key="4">
    <source>
        <dbReference type="EMBL" id="MFD2591905.1"/>
    </source>
</evidence>
<dbReference type="Pfam" id="PF00028">
    <property type="entry name" value="Cadherin"/>
    <property type="match status" value="1"/>
</dbReference>
<organism evidence="4 5">
    <name type="scientific">Aquimarina hainanensis</name>
    <dbReference type="NCBI Taxonomy" id="1578017"/>
    <lineage>
        <taxon>Bacteria</taxon>
        <taxon>Pseudomonadati</taxon>
        <taxon>Bacteroidota</taxon>
        <taxon>Flavobacteriia</taxon>
        <taxon>Flavobacteriales</taxon>
        <taxon>Flavobacteriaceae</taxon>
        <taxon>Aquimarina</taxon>
    </lineage>
</organism>
<evidence type="ECO:0000313" key="5">
    <source>
        <dbReference type="Proteomes" id="UP001597459"/>
    </source>
</evidence>
<dbReference type="EMBL" id="JBHULX010000027">
    <property type="protein sequence ID" value="MFD2591905.1"/>
    <property type="molecule type" value="Genomic_DNA"/>
</dbReference>
<dbReference type="CDD" id="cd11304">
    <property type="entry name" value="Cadherin_repeat"/>
    <property type="match status" value="3"/>
</dbReference>
<accession>A0ABW5N8F9</accession>
<proteinExistence type="predicted"/>
<dbReference type="PROSITE" id="PS50268">
    <property type="entry name" value="CADHERIN_2"/>
    <property type="match status" value="3"/>
</dbReference>
<evidence type="ECO:0000259" key="3">
    <source>
        <dbReference type="PROSITE" id="PS50268"/>
    </source>
</evidence>
<dbReference type="Pfam" id="PF01436">
    <property type="entry name" value="NHL"/>
    <property type="match status" value="4"/>
</dbReference>
<dbReference type="SUPFAM" id="SSF63829">
    <property type="entry name" value="Calcium-dependent phosphotriesterase"/>
    <property type="match status" value="1"/>
</dbReference>
<dbReference type="PANTHER" id="PTHR13833">
    <property type="match status" value="1"/>
</dbReference>
<comment type="caution">
    <text evidence="4">The sequence shown here is derived from an EMBL/GenBank/DDBJ whole genome shotgun (WGS) entry which is preliminary data.</text>
</comment>
<evidence type="ECO:0000256" key="2">
    <source>
        <dbReference type="PROSITE-ProRule" id="PRU00504"/>
    </source>
</evidence>
<feature type="repeat" description="NHL" evidence="2">
    <location>
        <begin position="448"/>
        <end position="483"/>
    </location>
</feature>
<dbReference type="InterPro" id="IPR001258">
    <property type="entry name" value="NHL_repeat"/>
</dbReference>
<reference evidence="5" key="1">
    <citation type="journal article" date="2019" name="Int. J. Syst. Evol. Microbiol.">
        <title>The Global Catalogue of Microorganisms (GCM) 10K type strain sequencing project: providing services to taxonomists for standard genome sequencing and annotation.</title>
        <authorList>
            <consortium name="The Broad Institute Genomics Platform"/>
            <consortium name="The Broad Institute Genome Sequencing Center for Infectious Disease"/>
            <person name="Wu L."/>
            <person name="Ma J."/>
        </authorList>
    </citation>
    <scope>NUCLEOTIDE SEQUENCE [LARGE SCALE GENOMIC DNA]</scope>
    <source>
        <strain evidence="5">KCTC 42423</strain>
    </source>
</reference>
<feature type="domain" description="Cadherin" evidence="3">
    <location>
        <begin position="244"/>
        <end position="330"/>
    </location>
</feature>
<dbReference type="PROSITE" id="PS51257">
    <property type="entry name" value="PROKAR_LIPOPROTEIN"/>
    <property type="match status" value="1"/>
</dbReference>
<dbReference type="Proteomes" id="UP001597459">
    <property type="component" value="Unassembled WGS sequence"/>
</dbReference>
<name>A0ABW5N8F9_9FLAO</name>
<feature type="repeat" description="NHL" evidence="2">
    <location>
        <begin position="342"/>
        <end position="377"/>
    </location>
</feature>